<dbReference type="EMBL" id="LAZR01000386">
    <property type="protein sequence ID" value="KKN71311.1"/>
    <property type="molecule type" value="Genomic_DNA"/>
</dbReference>
<dbReference type="SUPFAM" id="SSF53335">
    <property type="entry name" value="S-adenosyl-L-methionine-dependent methyltransferases"/>
    <property type="match status" value="1"/>
</dbReference>
<dbReference type="Gene3D" id="3.40.50.150">
    <property type="entry name" value="Vaccinia Virus protein VP39"/>
    <property type="match status" value="1"/>
</dbReference>
<protein>
    <recommendedName>
        <fullName evidence="2">Methyltransferase domain-containing protein</fullName>
    </recommendedName>
</protein>
<organism evidence="1">
    <name type="scientific">marine sediment metagenome</name>
    <dbReference type="NCBI Taxonomy" id="412755"/>
    <lineage>
        <taxon>unclassified sequences</taxon>
        <taxon>metagenomes</taxon>
        <taxon>ecological metagenomes</taxon>
    </lineage>
</organism>
<sequence length="264" mass="29963">MLSWPQKKAIADISYSSLPKTKILEVGFGNAEVLDRLSLHTEYELVAGIEISEEAVKAARKRLGYRRNILLMNEEGSGLGNVPGYDIALAFEVIEHQKNPLEFLQRLPGHILYLSTPNVRRWYVEKFKDYEYWDWPPNHLWRFCDCPASTSARTYCSEACTCCMIDEKVPTVHIETLLKEAGYNVVNVQAGPVQAIDIVRSISGRIRPKKLSADYDEMRSESSLIRTIARNILLPPSALYAKYLSAKGYQGGNLYIKAVRDYPV</sequence>
<reference evidence="1" key="1">
    <citation type="journal article" date="2015" name="Nature">
        <title>Complex archaea that bridge the gap between prokaryotes and eukaryotes.</title>
        <authorList>
            <person name="Spang A."/>
            <person name="Saw J.H."/>
            <person name="Jorgensen S.L."/>
            <person name="Zaremba-Niedzwiedzka K."/>
            <person name="Martijn J."/>
            <person name="Lind A.E."/>
            <person name="van Eijk R."/>
            <person name="Schleper C."/>
            <person name="Guy L."/>
            <person name="Ettema T.J."/>
        </authorList>
    </citation>
    <scope>NUCLEOTIDE SEQUENCE</scope>
</reference>
<proteinExistence type="predicted"/>
<evidence type="ECO:0000313" key="1">
    <source>
        <dbReference type="EMBL" id="KKN71311.1"/>
    </source>
</evidence>
<comment type="caution">
    <text evidence="1">The sequence shown here is derived from an EMBL/GenBank/DDBJ whole genome shotgun (WGS) entry which is preliminary data.</text>
</comment>
<accession>A0A0F9VCM8</accession>
<dbReference type="InterPro" id="IPR029063">
    <property type="entry name" value="SAM-dependent_MTases_sf"/>
</dbReference>
<evidence type="ECO:0008006" key="2">
    <source>
        <dbReference type="Google" id="ProtNLM"/>
    </source>
</evidence>
<dbReference type="AlphaFoldDB" id="A0A0F9VCM8"/>
<gene>
    <name evidence="1" type="ORF">LCGC14_0422210</name>
</gene>
<dbReference type="Pfam" id="PF13489">
    <property type="entry name" value="Methyltransf_23"/>
    <property type="match status" value="1"/>
</dbReference>
<name>A0A0F9VCM8_9ZZZZ</name>